<organism evidence="1 2">
    <name type="scientific">Cinchona calisaya</name>
    <dbReference type="NCBI Taxonomy" id="153742"/>
    <lineage>
        <taxon>Eukaryota</taxon>
        <taxon>Viridiplantae</taxon>
        <taxon>Streptophyta</taxon>
        <taxon>Embryophyta</taxon>
        <taxon>Tracheophyta</taxon>
        <taxon>Spermatophyta</taxon>
        <taxon>Magnoliopsida</taxon>
        <taxon>eudicotyledons</taxon>
        <taxon>Gunneridae</taxon>
        <taxon>Pentapetalae</taxon>
        <taxon>asterids</taxon>
        <taxon>lamiids</taxon>
        <taxon>Gentianales</taxon>
        <taxon>Rubiaceae</taxon>
        <taxon>Cinchonoideae</taxon>
        <taxon>Cinchoneae</taxon>
        <taxon>Cinchona</taxon>
    </lineage>
</organism>
<accession>A0ABD2ZLA3</accession>
<reference evidence="1 2" key="1">
    <citation type="submission" date="2024-11" db="EMBL/GenBank/DDBJ databases">
        <title>A near-complete genome assembly of Cinchona calisaya.</title>
        <authorList>
            <person name="Lian D.C."/>
            <person name="Zhao X.W."/>
            <person name="Wei L."/>
        </authorList>
    </citation>
    <scope>NUCLEOTIDE SEQUENCE [LARGE SCALE GENOMIC DNA]</scope>
    <source>
        <tissue evidence="1">Nenye</tissue>
    </source>
</reference>
<dbReference type="AlphaFoldDB" id="A0ABD2ZLA3"/>
<dbReference type="Proteomes" id="UP001630127">
    <property type="component" value="Unassembled WGS sequence"/>
</dbReference>
<keyword evidence="2" id="KW-1185">Reference proteome</keyword>
<proteinExistence type="predicted"/>
<evidence type="ECO:0000313" key="1">
    <source>
        <dbReference type="EMBL" id="KAL3518912.1"/>
    </source>
</evidence>
<evidence type="ECO:0000313" key="2">
    <source>
        <dbReference type="Proteomes" id="UP001630127"/>
    </source>
</evidence>
<dbReference type="EMBL" id="JBJUIK010000009">
    <property type="protein sequence ID" value="KAL3518912.1"/>
    <property type="molecule type" value="Genomic_DNA"/>
</dbReference>
<name>A0ABD2ZLA3_9GENT</name>
<gene>
    <name evidence="1" type="ORF">ACH5RR_021501</name>
</gene>
<protein>
    <submittedName>
        <fullName evidence="1">Uncharacterized protein</fullName>
    </submittedName>
</protein>
<comment type="caution">
    <text evidence="1">The sequence shown here is derived from an EMBL/GenBank/DDBJ whole genome shotgun (WGS) entry which is preliminary data.</text>
</comment>
<sequence length="109" mass="12976">MLQPIRDDHNTLFRAKSKLPLKEKEIVDTLSDSNEVIRKPSSLREMQFNFHVFLYQLNKKMAEQRPIVDEDGFQPVRRGWRKQYALMRAILMSQSTHIVQEFSLPVHHD</sequence>